<dbReference type="PANTHER" id="PTHR36124">
    <property type="match status" value="1"/>
</dbReference>
<evidence type="ECO:0000313" key="3">
    <source>
        <dbReference type="Proteomes" id="UP001222325"/>
    </source>
</evidence>
<accession>A0AAD6XTP6</accession>
<dbReference type="PANTHER" id="PTHR36124:SF1">
    <property type="entry name" value="ER-BOUND OXYGENASE MPAB_MPAB'_RUBBER OXYGENASE CATALYTIC DOMAIN-CONTAINING PROTEIN"/>
    <property type="match status" value="1"/>
</dbReference>
<dbReference type="Proteomes" id="UP001222325">
    <property type="component" value="Unassembled WGS sequence"/>
</dbReference>
<dbReference type="GO" id="GO:0016491">
    <property type="term" value="F:oxidoreductase activity"/>
    <property type="evidence" value="ECO:0007669"/>
    <property type="project" value="InterPro"/>
</dbReference>
<dbReference type="AlphaFoldDB" id="A0AAD6XTP6"/>
<comment type="caution">
    <text evidence="2">The sequence shown here is derived from an EMBL/GenBank/DDBJ whole genome shotgun (WGS) entry which is preliminary data.</text>
</comment>
<name>A0AAD6XTP6_9AGAR</name>
<feature type="non-terminal residue" evidence="2">
    <location>
        <position position="1"/>
    </location>
</feature>
<gene>
    <name evidence="2" type="ORF">B0H15DRAFT_986764</name>
</gene>
<dbReference type="InterPro" id="IPR018713">
    <property type="entry name" value="MPAB/Lcp_cat_dom"/>
</dbReference>
<protein>
    <recommendedName>
        <fullName evidence="1">ER-bound oxygenase mpaB/mpaB'/Rubber oxygenase catalytic domain-containing protein</fullName>
    </recommendedName>
</protein>
<dbReference type="InterPro" id="IPR046366">
    <property type="entry name" value="MPAB"/>
</dbReference>
<evidence type="ECO:0000259" key="1">
    <source>
        <dbReference type="Pfam" id="PF09995"/>
    </source>
</evidence>
<sequence length="370" mass="42707">RSLRWRRFNAIHKKYTGKFRTKRLTPEEAQEVQQLSFMYDMPMLSEYSLALALFSTYAIPTISKLLSDTRQLASQALVARRYADTEILIATWMACPLQGRLVTAKPGSPKNDPRASIAIARTNWLHSKYKITWAARYGWRPHSPLEQYASFVYWSEVGRKMNIKNIPSTPEEFRAWIQTYEEEHMVPAETNYHVAQHTTNELLFMVPDKFGLRSFCEGITAALLEDRVRVAMMQPEPPTYARYLVRGALGLMAFAERHLLLPRWKPFAVVSIDLPKTESQPAPRLYPTKWTSKPWYKPRGQGLGALVDRLLVFIGMHDDVPRPEYKCEGYRIHELGPIRFEQDGHEQIMNMAAELQGCPVSDAWKTNKAT</sequence>
<dbReference type="Pfam" id="PF09995">
    <property type="entry name" value="MPAB_Lcp_cat"/>
    <property type="match status" value="1"/>
</dbReference>
<evidence type="ECO:0000313" key="2">
    <source>
        <dbReference type="EMBL" id="KAJ7086464.1"/>
    </source>
</evidence>
<keyword evidence="3" id="KW-1185">Reference proteome</keyword>
<organism evidence="2 3">
    <name type="scientific">Mycena belliarum</name>
    <dbReference type="NCBI Taxonomy" id="1033014"/>
    <lineage>
        <taxon>Eukaryota</taxon>
        <taxon>Fungi</taxon>
        <taxon>Dikarya</taxon>
        <taxon>Basidiomycota</taxon>
        <taxon>Agaricomycotina</taxon>
        <taxon>Agaricomycetes</taxon>
        <taxon>Agaricomycetidae</taxon>
        <taxon>Agaricales</taxon>
        <taxon>Marasmiineae</taxon>
        <taxon>Mycenaceae</taxon>
        <taxon>Mycena</taxon>
    </lineage>
</organism>
<proteinExistence type="predicted"/>
<dbReference type="EMBL" id="JARJCN010000031">
    <property type="protein sequence ID" value="KAJ7086464.1"/>
    <property type="molecule type" value="Genomic_DNA"/>
</dbReference>
<feature type="domain" description="ER-bound oxygenase mpaB/mpaB'/Rubber oxygenase catalytic" evidence="1">
    <location>
        <begin position="132"/>
        <end position="252"/>
    </location>
</feature>
<reference evidence="2" key="1">
    <citation type="submission" date="2023-03" db="EMBL/GenBank/DDBJ databases">
        <title>Massive genome expansion in bonnet fungi (Mycena s.s.) driven by repeated elements and novel gene families across ecological guilds.</title>
        <authorList>
            <consortium name="Lawrence Berkeley National Laboratory"/>
            <person name="Harder C.B."/>
            <person name="Miyauchi S."/>
            <person name="Viragh M."/>
            <person name="Kuo A."/>
            <person name="Thoen E."/>
            <person name="Andreopoulos B."/>
            <person name="Lu D."/>
            <person name="Skrede I."/>
            <person name="Drula E."/>
            <person name="Henrissat B."/>
            <person name="Morin E."/>
            <person name="Kohler A."/>
            <person name="Barry K."/>
            <person name="LaButti K."/>
            <person name="Morin E."/>
            <person name="Salamov A."/>
            <person name="Lipzen A."/>
            <person name="Mereny Z."/>
            <person name="Hegedus B."/>
            <person name="Baldrian P."/>
            <person name="Stursova M."/>
            <person name="Weitz H."/>
            <person name="Taylor A."/>
            <person name="Grigoriev I.V."/>
            <person name="Nagy L.G."/>
            <person name="Martin F."/>
            <person name="Kauserud H."/>
        </authorList>
    </citation>
    <scope>NUCLEOTIDE SEQUENCE</scope>
    <source>
        <strain evidence="2">CBHHK173m</strain>
    </source>
</reference>